<evidence type="ECO:0000313" key="2">
    <source>
        <dbReference type="EMBL" id="KAJ3981102.1"/>
    </source>
</evidence>
<accession>A0AA38UR87</accession>
<evidence type="ECO:0000259" key="1">
    <source>
        <dbReference type="Pfam" id="PF17667"/>
    </source>
</evidence>
<evidence type="ECO:0000313" key="3">
    <source>
        <dbReference type="Proteomes" id="UP001163850"/>
    </source>
</evidence>
<name>A0AA38UR87_9AGAR</name>
<protein>
    <recommendedName>
        <fullName evidence="1">Fungal-type protein kinase domain-containing protein</fullName>
    </recommendedName>
</protein>
<organism evidence="2 3">
    <name type="scientific">Lentinula detonsa</name>
    <dbReference type="NCBI Taxonomy" id="2804962"/>
    <lineage>
        <taxon>Eukaryota</taxon>
        <taxon>Fungi</taxon>
        <taxon>Dikarya</taxon>
        <taxon>Basidiomycota</taxon>
        <taxon>Agaricomycotina</taxon>
        <taxon>Agaricomycetes</taxon>
        <taxon>Agaricomycetidae</taxon>
        <taxon>Agaricales</taxon>
        <taxon>Marasmiineae</taxon>
        <taxon>Omphalotaceae</taxon>
        <taxon>Lentinula</taxon>
    </lineage>
</organism>
<dbReference type="Proteomes" id="UP001163850">
    <property type="component" value="Unassembled WGS sequence"/>
</dbReference>
<reference evidence="2" key="1">
    <citation type="submission" date="2022-08" db="EMBL/GenBank/DDBJ databases">
        <authorList>
            <consortium name="DOE Joint Genome Institute"/>
            <person name="Min B."/>
            <person name="Riley R."/>
            <person name="Sierra-Patev S."/>
            <person name="Naranjo-Ortiz M."/>
            <person name="Looney B."/>
            <person name="Konkel Z."/>
            <person name="Slot J.C."/>
            <person name="Sakamoto Y."/>
            <person name="Steenwyk J.L."/>
            <person name="Rokas A."/>
            <person name="Carro J."/>
            <person name="Camarero S."/>
            <person name="Ferreira P."/>
            <person name="Molpeceres G."/>
            <person name="Ruiz-Duenas F.J."/>
            <person name="Serrano A."/>
            <person name="Henrissat B."/>
            <person name="Drula E."/>
            <person name="Hughes K.W."/>
            <person name="Mata J.L."/>
            <person name="Ishikawa N.K."/>
            <person name="Vargas-Isla R."/>
            <person name="Ushijima S."/>
            <person name="Smith C.A."/>
            <person name="Ahrendt S."/>
            <person name="Andreopoulos W."/>
            <person name="He G."/>
            <person name="Labutti K."/>
            <person name="Lipzen A."/>
            <person name="Ng V."/>
            <person name="Sandor L."/>
            <person name="Barry K."/>
            <person name="Martinez A.T."/>
            <person name="Xiao Y."/>
            <person name="Gibbons J.G."/>
            <person name="Terashima K."/>
            <person name="Hibbett D.S."/>
            <person name="Grigoriev I.V."/>
        </authorList>
    </citation>
    <scope>NUCLEOTIDE SEQUENCE</scope>
    <source>
        <strain evidence="2">TFB7829</strain>
    </source>
</reference>
<gene>
    <name evidence="2" type="ORF">F5890DRAFT_1557086</name>
</gene>
<dbReference type="EMBL" id="MU802134">
    <property type="protein sequence ID" value="KAJ3981102.1"/>
    <property type="molecule type" value="Genomic_DNA"/>
</dbReference>
<sequence>MSSEMRTDDPLRKEYFGLHATGILKETELMEIFTDVIRDHHTYYKTCNELHRDIRVENIMHSGDMQGFLIDLDDLVPQDPTLRDFEPTRFPIASGNLYPRGSTNSGNAKALIYRDDLRAFSNLLQWAIRGCFWGVGTDPWYLYSKATTRKYFSCPQKSIFLEQKASARLMNLYDSLSKFWASAIFFSRNMGENSGYAYETLNGRITYGSFMGVLRSCGIQPDIDLRLASTKTPLPLAKVDELAPPTLTMHSISEIQETESILEIFIRILKGRSFYNCLTSISWLIAVLVPDYHSYHQQTGDTNGELNPYYTAFCHDAETNKVQGMFVDLDSLPRLENSPEDYTPNINPISLPFVADDVLRSKAPTYYHRHDLESLVLILDWFYSSCGPKSYRSQEILRAVTGSHPRFN</sequence>
<proteinExistence type="predicted"/>
<dbReference type="AlphaFoldDB" id="A0AA38UR87"/>
<dbReference type="Pfam" id="PF17667">
    <property type="entry name" value="Pkinase_fungal"/>
    <property type="match status" value="1"/>
</dbReference>
<feature type="domain" description="Fungal-type protein kinase" evidence="1">
    <location>
        <begin position="25"/>
        <end position="73"/>
    </location>
</feature>
<comment type="caution">
    <text evidence="2">The sequence shown here is derived from an EMBL/GenBank/DDBJ whole genome shotgun (WGS) entry which is preliminary data.</text>
</comment>
<dbReference type="InterPro" id="IPR040976">
    <property type="entry name" value="Pkinase_fungal"/>
</dbReference>